<name>A0ABQ2UD69_9PSEU</name>
<evidence type="ECO:0000313" key="1">
    <source>
        <dbReference type="EMBL" id="GGU23922.1"/>
    </source>
</evidence>
<keyword evidence="2" id="KW-1185">Reference proteome</keyword>
<evidence type="ECO:0008006" key="3">
    <source>
        <dbReference type="Google" id="ProtNLM"/>
    </source>
</evidence>
<reference evidence="2" key="1">
    <citation type="journal article" date="2019" name="Int. J. Syst. Evol. Microbiol.">
        <title>The Global Catalogue of Microorganisms (GCM) 10K type strain sequencing project: providing services to taxonomists for standard genome sequencing and annotation.</title>
        <authorList>
            <consortium name="The Broad Institute Genomics Platform"/>
            <consortium name="The Broad Institute Genome Sequencing Center for Infectious Disease"/>
            <person name="Wu L."/>
            <person name="Ma J."/>
        </authorList>
    </citation>
    <scope>NUCLEOTIDE SEQUENCE [LARGE SCALE GENOMIC DNA]</scope>
    <source>
        <strain evidence="2">JCM 3296</strain>
    </source>
</reference>
<sequence>MEVEERAQGLALVSLKRRADSFGHAAKSFTTMISWAWDWRDAPYVVTGGSRGIGLAIVSVLLDV</sequence>
<dbReference type="EMBL" id="BMRE01000003">
    <property type="protein sequence ID" value="GGU23922.1"/>
    <property type="molecule type" value="Genomic_DNA"/>
</dbReference>
<comment type="caution">
    <text evidence="1">The sequence shown here is derived from an EMBL/GenBank/DDBJ whole genome shotgun (WGS) entry which is preliminary data.</text>
</comment>
<dbReference type="Proteomes" id="UP000649573">
    <property type="component" value="Unassembled WGS sequence"/>
</dbReference>
<evidence type="ECO:0000313" key="2">
    <source>
        <dbReference type="Proteomes" id="UP000649573"/>
    </source>
</evidence>
<protein>
    <recommendedName>
        <fullName evidence="3">Short chain dehydrogenase</fullName>
    </recommendedName>
</protein>
<gene>
    <name evidence="1" type="ORF">GCM10010178_15140</name>
</gene>
<proteinExistence type="predicted"/>
<organism evidence="1 2">
    <name type="scientific">Lentzea flava</name>
    <dbReference type="NCBI Taxonomy" id="103732"/>
    <lineage>
        <taxon>Bacteria</taxon>
        <taxon>Bacillati</taxon>
        <taxon>Actinomycetota</taxon>
        <taxon>Actinomycetes</taxon>
        <taxon>Pseudonocardiales</taxon>
        <taxon>Pseudonocardiaceae</taxon>
        <taxon>Lentzea</taxon>
    </lineage>
</organism>
<accession>A0ABQ2UD69</accession>